<dbReference type="Proteomes" id="UP000027987">
    <property type="component" value="Chromosome"/>
</dbReference>
<keyword evidence="2 5" id="KW-0808">Transferase</keyword>
<dbReference type="InterPro" id="IPR002123">
    <property type="entry name" value="Plipid/glycerol_acylTrfase"/>
</dbReference>
<evidence type="ECO:0000313" key="6">
    <source>
        <dbReference type="Proteomes" id="UP000027987"/>
    </source>
</evidence>
<evidence type="ECO:0000256" key="3">
    <source>
        <dbReference type="ARBA" id="ARBA00023315"/>
    </source>
</evidence>
<proteinExistence type="predicted"/>
<dbReference type="PANTHER" id="PTHR10434:SF9">
    <property type="entry name" value="PHOSPHOLIPID_GLYCEROL ACYLTRANSFERASE DOMAIN-CONTAINING PROTEIN"/>
    <property type="match status" value="1"/>
</dbReference>
<organism evidence="5 6">
    <name type="scientific">Dyella japonica A8</name>
    <dbReference type="NCBI Taxonomy" id="1217721"/>
    <lineage>
        <taxon>Bacteria</taxon>
        <taxon>Pseudomonadati</taxon>
        <taxon>Pseudomonadota</taxon>
        <taxon>Gammaproteobacteria</taxon>
        <taxon>Lysobacterales</taxon>
        <taxon>Rhodanobacteraceae</taxon>
        <taxon>Dyella</taxon>
    </lineage>
</organism>
<dbReference type="STRING" id="1217721.HY57_04235"/>
<evidence type="ECO:0000259" key="4">
    <source>
        <dbReference type="SMART" id="SM00563"/>
    </source>
</evidence>
<evidence type="ECO:0000256" key="2">
    <source>
        <dbReference type="ARBA" id="ARBA00022679"/>
    </source>
</evidence>
<dbReference type="PANTHER" id="PTHR10434">
    <property type="entry name" value="1-ACYL-SN-GLYCEROL-3-PHOSPHATE ACYLTRANSFERASE"/>
    <property type="match status" value="1"/>
</dbReference>
<name>A0A075K2V7_9GAMM</name>
<dbReference type="Pfam" id="PF01553">
    <property type="entry name" value="Acyltransferase"/>
    <property type="match status" value="1"/>
</dbReference>
<keyword evidence="6" id="KW-1185">Reference proteome</keyword>
<keyword evidence="3 5" id="KW-0012">Acyltransferase</keyword>
<dbReference type="SMART" id="SM00563">
    <property type="entry name" value="PlsC"/>
    <property type="match status" value="1"/>
</dbReference>
<gene>
    <name evidence="5" type="ORF">HY57_04235</name>
</gene>
<comment type="pathway">
    <text evidence="1">Lipid metabolism.</text>
</comment>
<evidence type="ECO:0000313" key="5">
    <source>
        <dbReference type="EMBL" id="AIF46528.1"/>
    </source>
</evidence>
<dbReference type="AlphaFoldDB" id="A0A075K2V7"/>
<reference evidence="5 6" key="1">
    <citation type="submission" date="2014-07" db="EMBL/GenBank/DDBJ databases">
        <title>Complete Genome Sequence of Dyella japonica Strain A8 Isolated from Malaysian Tropical Soil.</title>
        <authorList>
            <person name="Hui R.K.H."/>
            <person name="Chen J.-W."/>
            <person name="Chan K.-G."/>
            <person name="Leung F.C.C."/>
        </authorList>
    </citation>
    <scope>NUCLEOTIDE SEQUENCE [LARGE SCALE GENOMIC DNA]</scope>
    <source>
        <strain evidence="5 6">A8</strain>
    </source>
</reference>
<dbReference type="HOGENOM" id="CLU_099447_0_0_6"/>
<sequence>MESRMSTPMLPPAPPEAPKLNSRFWPWFARCLLRLSGWKLIGQLPNEPKLIIIGAPHSSYWDGYYGLLMKIGLGVDINIMIKREVLDGPLGLILRPIGMIPINRSAALNVVDQMVQRFRDKDRMWLGITPEGTRKKVKNWKSGFLRIAHDANVPIQTLFLDYPSKTFTFGPVVRATDDPDADMVRIRALFTPYRGKHRDAN</sequence>
<accession>A0A075K2V7</accession>
<dbReference type="GO" id="GO:0003841">
    <property type="term" value="F:1-acylglycerol-3-phosphate O-acyltransferase activity"/>
    <property type="evidence" value="ECO:0007669"/>
    <property type="project" value="TreeGrafter"/>
</dbReference>
<evidence type="ECO:0000256" key="1">
    <source>
        <dbReference type="ARBA" id="ARBA00005189"/>
    </source>
</evidence>
<dbReference type="SUPFAM" id="SSF69593">
    <property type="entry name" value="Glycerol-3-phosphate (1)-acyltransferase"/>
    <property type="match status" value="1"/>
</dbReference>
<dbReference type="PATRIC" id="fig|1217721.7.peg.884"/>
<dbReference type="GO" id="GO:0006654">
    <property type="term" value="P:phosphatidic acid biosynthetic process"/>
    <property type="evidence" value="ECO:0007669"/>
    <property type="project" value="TreeGrafter"/>
</dbReference>
<dbReference type="EMBL" id="CP008884">
    <property type="protein sequence ID" value="AIF46528.1"/>
    <property type="molecule type" value="Genomic_DNA"/>
</dbReference>
<feature type="domain" description="Phospholipid/glycerol acyltransferase" evidence="4">
    <location>
        <begin position="51"/>
        <end position="163"/>
    </location>
</feature>
<protein>
    <submittedName>
        <fullName evidence="5">Acyltransferase</fullName>
    </submittedName>
</protein>
<dbReference type="KEGG" id="dja:HY57_04235"/>